<protein>
    <submittedName>
        <fullName evidence="1">ABC transporter permease</fullName>
    </submittedName>
</protein>
<evidence type="ECO:0000313" key="2">
    <source>
        <dbReference type="Proteomes" id="UP000070138"/>
    </source>
</evidence>
<accession>A0A137RJU8</accession>
<dbReference type="InterPro" id="IPR029069">
    <property type="entry name" value="HotDog_dom_sf"/>
</dbReference>
<reference evidence="2" key="1">
    <citation type="submission" date="2014-10" db="EMBL/GenBank/DDBJ databases">
        <title>Genome sequencing of Vitellibacter sp. D-24.</title>
        <authorList>
            <person name="Thevarajoo S."/>
            <person name="Selvaratnam C."/>
            <person name="Goh K.M."/>
            <person name="Chong C.S."/>
        </authorList>
    </citation>
    <scope>NUCLEOTIDE SEQUENCE [LARGE SCALE GENOMIC DNA]</scope>
    <source>
        <strain evidence="2">D-24</strain>
    </source>
</reference>
<reference evidence="1 2" key="2">
    <citation type="journal article" date="2016" name="Int. J. Syst. Evol. Microbiol.">
        <title>Vitellibacter aquimaris sp. nov., a marine bacterium isolated from seawater.</title>
        <authorList>
            <person name="Thevarajoo S."/>
            <person name="Selvaratnam C."/>
            <person name="Goh K.M."/>
            <person name="Hong K.W."/>
            <person name="Chan X.Y."/>
            <person name="Chan K.G."/>
            <person name="Chong C.S."/>
        </authorList>
    </citation>
    <scope>NUCLEOTIDE SEQUENCE [LARGE SCALE GENOMIC DNA]</scope>
    <source>
        <strain evidence="1 2">D-24</strain>
    </source>
</reference>
<dbReference type="OrthoDB" id="826697at2"/>
<organism evidence="1 2">
    <name type="scientific">Aequorivita aquimaris</name>
    <dbReference type="NCBI Taxonomy" id="1548749"/>
    <lineage>
        <taxon>Bacteria</taxon>
        <taxon>Pseudomonadati</taxon>
        <taxon>Bacteroidota</taxon>
        <taxon>Flavobacteriia</taxon>
        <taxon>Flavobacteriales</taxon>
        <taxon>Flavobacteriaceae</taxon>
        <taxon>Aequorivita</taxon>
    </lineage>
</organism>
<dbReference type="RefSeq" id="WP_062619915.1">
    <property type="nucleotide sequence ID" value="NZ_JRWG01000002.1"/>
</dbReference>
<gene>
    <name evidence="1" type="ORF">LS48_03140</name>
</gene>
<keyword evidence="2" id="KW-1185">Reference proteome</keyword>
<dbReference type="Pfam" id="PF22817">
    <property type="entry name" value="ApeP-like"/>
    <property type="match status" value="1"/>
</dbReference>
<proteinExistence type="predicted"/>
<evidence type="ECO:0000313" key="1">
    <source>
        <dbReference type="EMBL" id="KXO00424.1"/>
    </source>
</evidence>
<dbReference type="STRING" id="1548749.LS48_03140"/>
<dbReference type="InterPro" id="IPR016776">
    <property type="entry name" value="ApeP-like_dehydratase"/>
</dbReference>
<name>A0A137RJU8_9FLAO</name>
<dbReference type="EMBL" id="JRWG01000002">
    <property type="protein sequence ID" value="KXO00424.1"/>
    <property type="molecule type" value="Genomic_DNA"/>
</dbReference>
<sequence>MKAEDVSNIDIANFLPHREPMLMVTSVLEIDENSVSTQFHITEDCVFLDNGKLSETGLIENVAQAASGVVGQTFFEKDDLEGTGNKLVGYISAIKKVEIFQLPNVGETIVTRAKLLSRFDTGEMTMCSLEAETFLDEKLIVSSTMNFLIHEV</sequence>
<comment type="caution">
    <text evidence="1">The sequence shown here is derived from an EMBL/GenBank/DDBJ whole genome shotgun (WGS) entry which is preliminary data.</text>
</comment>
<dbReference type="Proteomes" id="UP000070138">
    <property type="component" value="Unassembled WGS sequence"/>
</dbReference>
<dbReference type="SUPFAM" id="SSF54637">
    <property type="entry name" value="Thioesterase/thiol ester dehydrase-isomerase"/>
    <property type="match status" value="1"/>
</dbReference>
<dbReference type="Gene3D" id="3.10.129.10">
    <property type="entry name" value="Hotdog Thioesterase"/>
    <property type="match status" value="1"/>
</dbReference>
<dbReference type="AlphaFoldDB" id="A0A137RJU8"/>